<keyword evidence="6" id="KW-1185">Reference proteome</keyword>
<keyword evidence="2 3" id="KW-0378">Hydrolase</keyword>
<name>A0A8H8S5P8_9HELO</name>
<gene>
    <name evidence="5" type="primary">patB_1</name>
    <name evidence="5" type="ORF">LOCC1_G003422</name>
</gene>
<feature type="chain" id="PRO_5034732210" description="Carboxylic ester hydrolase" evidence="3">
    <location>
        <begin position="23"/>
        <end position="627"/>
    </location>
</feature>
<proteinExistence type="inferred from homology"/>
<dbReference type="InterPro" id="IPR019826">
    <property type="entry name" value="Carboxylesterase_B_AS"/>
</dbReference>
<comment type="caution">
    <text evidence="5">The sequence shown here is derived from an EMBL/GenBank/DDBJ whole genome shotgun (WGS) entry which is preliminary data.</text>
</comment>
<organism evidence="5 6">
    <name type="scientific">Lachnellula occidentalis</name>
    <dbReference type="NCBI Taxonomy" id="215460"/>
    <lineage>
        <taxon>Eukaryota</taxon>
        <taxon>Fungi</taxon>
        <taxon>Dikarya</taxon>
        <taxon>Ascomycota</taxon>
        <taxon>Pezizomycotina</taxon>
        <taxon>Leotiomycetes</taxon>
        <taxon>Helotiales</taxon>
        <taxon>Lachnaceae</taxon>
        <taxon>Lachnellula</taxon>
    </lineage>
</organism>
<feature type="signal peptide" evidence="3">
    <location>
        <begin position="1"/>
        <end position="22"/>
    </location>
</feature>
<accession>A0A8H8S5P8</accession>
<dbReference type="InterPro" id="IPR002018">
    <property type="entry name" value="CarbesteraseB"/>
</dbReference>
<evidence type="ECO:0000256" key="3">
    <source>
        <dbReference type="RuleBase" id="RU361235"/>
    </source>
</evidence>
<dbReference type="Gene3D" id="3.40.50.1820">
    <property type="entry name" value="alpha/beta hydrolase"/>
    <property type="match status" value="1"/>
</dbReference>
<evidence type="ECO:0000313" key="5">
    <source>
        <dbReference type="EMBL" id="TVY47200.1"/>
    </source>
</evidence>
<evidence type="ECO:0000259" key="4">
    <source>
        <dbReference type="Pfam" id="PF00135"/>
    </source>
</evidence>
<evidence type="ECO:0000256" key="2">
    <source>
        <dbReference type="ARBA" id="ARBA00022801"/>
    </source>
</evidence>
<comment type="similarity">
    <text evidence="1 3">Belongs to the type-B carboxylesterase/lipase family.</text>
</comment>
<dbReference type="SUPFAM" id="SSF53474">
    <property type="entry name" value="alpha/beta-Hydrolases"/>
    <property type="match status" value="1"/>
</dbReference>
<dbReference type="EMBL" id="QGMI01000105">
    <property type="protein sequence ID" value="TVY47200.1"/>
    <property type="molecule type" value="Genomic_DNA"/>
</dbReference>
<dbReference type="InterPro" id="IPR029058">
    <property type="entry name" value="AB_hydrolase_fold"/>
</dbReference>
<dbReference type="Proteomes" id="UP000443090">
    <property type="component" value="Unassembled WGS sequence"/>
</dbReference>
<evidence type="ECO:0000256" key="1">
    <source>
        <dbReference type="ARBA" id="ARBA00005964"/>
    </source>
</evidence>
<dbReference type="GO" id="GO:0016787">
    <property type="term" value="F:hydrolase activity"/>
    <property type="evidence" value="ECO:0007669"/>
    <property type="project" value="UniProtKB-KW"/>
</dbReference>
<evidence type="ECO:0000313" key="6">
    <source>
        <dbReference type="Proteomes" id="UP000443090"/>
    </source>
</evidence>
<dbReference type="EC" id="3.1.1.-" evidence="3"/>
<dbReference type="OrthoDB" id="408631at2759"/>
<dbReference type="InterPro" id="IPR019819">
    <property type="entry name" value="Carboxylesterase_B_CS"/>
</dbReference>
<feature type="domain" description="Carboxylesterase type B" evidence="4">
    <location>
        <begin position="39"/>
        <end position="476"/>
    </location>
</feature>
<dbReference type="Pfam" id="PF00135">
    <property type="entry name" value="COesterase"/>
    <property type="match status" value="1"/>
</dbReference>
<sequence>MRLSVHHSVYAVFMSLLSSGLSCEGIRARQANLSDCSGPVVELGYGVFRGYFNETSQLNIYKGIRYAAPPIGALRWQKPSLPAVNRTQVTPAITFAPRCPQSPNAPLAPTYRFTTSGLINEDCLFLSIYSPQNATNLPVMFWIHGGGYGAGYGADDFSELITSNAHGFIVVVIQYRLGAFGFLSSAEVSRFGVANAGLHDMHFALAWVQKHIRAFGGDPGRVTIAGESAGGGAVMLQIMAYGGEEGVRYFRNAIVASPYLPMQWGYDGVAPTRSYDLFAEAAGCFDASGNETEGKVFACLQARDSITLQNASAQVSGRGKYGQWAFLPVTDGKLAQKRPSEQLLAGEVNGVRLLSGNNANEGPGFVPQNINSSEDFDIYLQSLFPLLDSKTLSKLASIYHIPATTPGPLFSTLGTTKPTALNQSEFAIGQQQRANNLYAETTFVCPSYWLASAYSSRKTGRATAAWKYQYSVPPSEHGADLDAYEAIDREALGLGTLSAGFRTAVQKIWGRFVVFDDPTLPAEVVEGIVTLPDGTLTGDHLTAAGEGVWPIWEGNGVAGYQMLNLNMTGGHETLVSWGGADGVKINVTQYAGPGLEARLDIVDAWSWEGYRGARCDFWADIGKLVPE</sequence>
<keyword evidence="3" id="KW-0732">Signal</keyword>
<dbReference type="PROSITE" id="PS00122">
    <property type="entry name" value="CARBOXYLESTERASE_B_1"/>
    <property type="match status" value="1"/>
</dbReference>
<dbReference type="InterPro" id="IPR050309">
    <property type="entry name" value="Type-B_Carboxylest/Lipase"/>
</dbReference>
<dbReference type="PANTHER" id="PTHR11559">
    <property type="entry name" value="CARBOXYLESTERASE"/>
    <property type="match status" value="1"/>
</dbReference>
<dbReference type="FunFam" id="3.40.50.1820:FF:000266">
    <property type="entry name" value="Carboxylic ester hydrolase"/>
    <property type="match status" value="1"/>
</dbReference>
<dbReference type="PROSITE" id="PS00941">
    <property type="entry name" value="CARBOXYLESTERASE_B_2"/>
    <property type="match status" value="1"/>
</dbReference>
<dbReference type="AlphaFoldDB" id="A0A8H8S5P8"/>
<dbReference type="PROSITE" id="PS51257">
    <property type="entry name" value="PROKAR_LIPOPROTEIN"/>
    <property type="match status" value="1"/>
</dbReference>
<reference evidence="5 6" key="1">
    <citation type="submission" date="2018-05" db="EMBL/GenBank/DDBJ databases">
        <title>Genome sequencing and assembly of the regulated plant pathogen Lachnellula willkommii and related sister species for the development of diagnostic species identification markers.</title>
        <authorList>
            <person name="Giroux E."/>
            <person name="Bilodeau G."/>
        </authorList>
    </citation>
    <scope>NUCLEOTIDE SEQUENCE [LARGE SCALE GENOMIC DNA]</scope>
    <source>
        <strain evidence="5 6">CBS 160.35</strain>
    </source>
</reference>
<protein>
    <recommendedName>
        <fullName evidence="3">Carboxylic ester hydrolase</fullName>
        <ecNumber evidence="3">3.1.1.-</ecNumber>
    </recommendedName>
</protein>